<keyword evidence="2" id="KW-1185">Reference proteome</keyword>
<sequence length="82" mass="9143">MPTRSQDPAEYSTLAERCAVAIADAHWFRHMATRALRDGKPRARIRAERARTAARIILMRAKQDAATHRMIVEAATAGKKAT</sequence>
<protein>
    <recommendedName>
        <fullName evidence="3">Transposase</fullName>
    </recommendedName>
</protein>
<dbReference type="RefSeq" id="WP_091721849.1">
    <property type="nucleotide sequence ID" value="NZ_FNHS01000023.1"/>
</dbReference>
<gene>
    <name evidence="1" type="ORF">SAMN05216360_12325</name>
</gene>
<dbReference type="EMBL" id="FNHS01000023">
    <property type="protein sequence ID" value="SDO45053.1"/>
    <property type="molecule type" value="Genomic_DNA"/>
</dbReference>
<dbReference type="AlphaFoldDB" id="A0A1H0JNC8"/>
<evidence type="ECO:0008006" key="3">
    <source>
        <dbReference type="Google" id="ProtNLM"/>
    </source>
</evidence>
<dbReference type="Proteomes" id="UP000198704">
    <property type="component" value="Unassembled WGS sequence"/>
</dbReference>
<evidence type="ECO:0000313" key="1">
    <source>
        <dbReference type="EMBL" id="SDO45053.1"/>
    </source>
</evidence>
<name>A0A1H0JNC8_9HYPH</name>
<reference evidence="2" key="1">
    <citation type="submission" date="2016-10" db="EMBL/GenBank/DDBJ databases">
        <authorList>
            <person name="Varghese N."/>
            <person name="Submissions S."/>
        </authorList>
    </citation>
    <scope>NUCLEOTIDE SEQUENCE [LARGE SCALE GENOMIC DNA]</scope>
    <source>
        <strain evidence="2">BL47</strain>
    </source>
</reference>
<organism evidence="1 2">
    <name type="scientific">Methylobacterium phyllostachyos</name>
    <dbReference type="NCBI Taxonomy" id="582672"/>
    <lineage>
        <taxon>Bacteria</taxon>
        <taxon>Pseudomonadati</taxon>
        <taxon>Pseudomonadota</taxon>
        <taxon>Alphaproteobacteria</taxon>
        <taxon>Hyphomicrobiales</taxon>
        <taxon>Methylobacteriaceae</taxon>
        <taxon>Methylobacterium</taxon>
    </lineage>
</organism>
<accession>A0A1H0JNC8</accession>
<proteinExistence type="predicted"/>
<evidence type="ECO:0000313" key="2">
    <source>
        <dbReference type="Proteomes" id="UP000198704"/>
    </source>
</evidence>